<dbReference type="OrthoDB" id="18487at2759"/>
<dbReference type="CDD" id="cd00064">
    <property type="entry name" value="FU"/>
    <property type="match status" value="3"/>
</dbReference>
<dbReference type="Gene3D" id="2.10.25.10">
    <property type="entry name" value="Laminin"/>
    <property type="match status" value="1"/>
</dbReference>
<feature type="disulfide bond" evidence="2">
    <location>
        <begin position="202"/>
        <end position="211"/>
    </location>
</feature>
<keyword evidence="3" id="KW-0472">Membrane</keyword>
<evidence type="ECO:0000256" key="3">
    <source>
        <dbReference type="SAM" id="Phobius"/>
    </source>
</evidence>
<keyword evidence="3" id="KW-0812">Transmembrane</keyword>
<evidence type="ECO:0000256" key="2">
    <source>
        <dbReference type="PROSITE-ProRule" id="PRU00076"/>
    </source>
</evidence>
<feature type="signal peptide" evidence="4">
    <location>
        <begin position="1"/>
        <end position="19"/>
    </location>
</feature>
<dbReference type="InterPro" id="IPR006212">
    <property type="entry name" value="Furin_repeat"/>
</dbReference>
<name>A0A9P7S327_9AGAR</name>
<evidence type="ECO:0000313" key="7">
    <source>
        <dbReference type="Proteomes" id="UP001049176"/>
    </source>
</evidence>
<dbReference type="Proteomes" id="UP001049176">
    <property type="component" value="Chromosome 4"/>
</dbReference>
<dbReference type="RefSeq" id="XP_043010892.1">
    <property type="nucleotide sequence ID" value="XM_043152805.1"/>
</dbReference>
<keyword evidence="4" id="KW-0732">Signal</keyword>
<dbReference type="InterPro" id="IPR009030">
    <property type="entry name" value="Growth_fac_rcpt_cys_sf"/>
</dbReference>
<reference evidence="6" key="1">
    <citation type="journal article" date="2021" name="Genome Biol. Evol.">
        <title>The assembled and annotated genome of the fairy-ring fungus Marasmius oreades.</title>
        <authorList>
            <person name="Hiltunen M."/>
            <person name="Ament-Velasquez S.L."/>
            <person name="Johannesson H."/>
        </authorList>
    </citation>
    <scope>NUCLEOTIDE SEQUENCE</scope>
    <source>
        <strain evidence="6">03SP1</strain>
    </source>
</reference>
<accession>A0A9P7S327</accession>
<dbReference type="PROSITE" id="PS00022">
    <property type="entry name" value="EGF_1"/>
    <property type="match status" value="1"/>
</dbReference>
<feature type="disulfide bond" evidence="2">
    <location>
        <begin position="184"/>
        <end position="194"/>
    </location>
</feature>
<gene>
    <name evidence="6" type="ORF">E1B28_008022</name>
</gene>
<feature type="domain" description="EGF-like" evidence="5">
    <location>
        <begin position="180"/>
        <end position="212"/>
    </location>
</feature>
<dbReference type="InterPro" id="IPR000742">
    <property type="entry name" value="EGF"/>
</dbReference>
<dbReference type="GeneID" id="66077098"/>
<keyword evidence="7" id="KW-1185">Reference proteome</keyword>
<dbReference type="AlphaFoldDB" id="A0A9P7S327"/>
<dbReference type="Gene3D" id="2.10.220.10">
    <property type="entry name" value="Hormone Receptor, Insulin-like Growth Factor Receptor 1, Chain A, domain 2"/>
    <property type="match status" value="4"/>
</dbReference>
<dbReference type="InterPro" id="IPR002049">
    <property type="entry name" value="LE_dom"/>
</dbReference>
<dbReference type="EMBL" id="CM032184">
    <property type="protein sequence ID" value="KAG7094422.1"/>
    <property type="molecule type" value="Genomic_DNA"/>
</dbReference>
<comment type="caution">
    <text evidence="2">Lacks conserved residue(s) required for the propagation of feature annotation.</text>
</comment>
<sequence>MFSLQVFLTFCALIATVVAQNSPVVVCVAGQCLQGFSNATIGTVISGAPSSALLLPGQYTSTTNPQFLHDLLLSSNTSLSPSPGFESSSSSRNLPLNVALSPGLAIYSQSPYSGTAAFTSLPTTPLRNSSTPIQASSISISSNTWAAVTIAGSSRVIIWDGIPDVSQLPITGSFSLTDLQSAACSPPCSGSGVCSPSGTCTCPAGFTGSACEACAKGFFGSQCQPCPTGCTSCDEGISGSGRCLTPTAANPPSSCNCLNGQCATAGGGCTCNAGWTTADNGTQCAKCSPGFFLTSTGDCKACQLGCTACVDGTGVCQTCKAGFSQDGNDKTKCNPGKSSTNTGTVCPDGSFGDGTKCSACSPSCTTCTGPTSNDCVICAAGTYAFNGGCVAADGNGVCAGTKLIADNNKKECDACGAACTSCAIPNFTVASTVNELRCTGCLPGSFLHDGKCIASCPQGTFVDPKDNITCTACDSSCSTCVGSPTFCLSCSSTSSLASPDGTCVSTCPPNTFQNPTTRRCTSCHPDCQSCSGSSFDQCSSCPRERPVLVNGRCLPTCSKTEFFDGVRCQPCDSTCASCSAAGPDKCLSCSSSASQVVKGGRCVDAGCTNSTSVVSGLGVCLSSLVTVPPSGGELPVIPGLSNPTVIVRKAKLEWWQILLMVLGCVFIFVVVVVLWRRRMRKKRAHETNEFAKARKLDTGAGWRYRMVRFGERLFGHRPSQRVYPEDVERGVGVEMRSNNNPFTRGTA</sequence>
<evidence type="ECO:0000313" key="6">
    <source>
        <dbReference type="EMBL" id="KAG7094422.1"/>
    </source>
</evidence>
<evidence type="ECO:0000259" key="5">
    <source>
        <dbReference type="PROSITE" id="PS50026"/>
    </source>
</evidence>
<keyword evidence="2" id="KW-1015">Disulfide bond</keyword>
<dbReference type="SMART" id="SM00261">
    <property type="entry name" value="FU"/>
    <property type="match status" value="7"/>
</dbReference>
<dbReference type="PROSITE" id="PS50026">
    <property type="entry name" value="EGF_3"/>
    <property type="match status" value="1"/>
</dbReference>
<proteinExistence type="predicted"/>
<dbReference type="CDD" id="cd00055">
    <property type="entry name" value="EGF_Lam"/>
    <property type="match status" value="1"/>
</dbReference>
<evidence type="ECO:0000256" key="4">
    <source>
        <dbReference type="SAM" id="SignalP"/>
    </source>
</evidence>
<protein>
    <recommendedName>
        <fullName evidence="5">EGF-like domain-containing protein</fullName>
    </recommendedName>
</protein>
<feature type="chain" id="PRO_5040458209" description="EGF-like domain-containing protein" evidence="4">
    <location>
        <begin position="20"/>
        <end position="747"/>
    </location>
</feature>
<keyword evidence="3" id="KW-1133">Transmembrane helix</keyword>
<dbReference type="KEGG" id="more:E1B28_008022"/>
<dbReference type="SMART" id="SM00181">
    <property type="entry name" value="EGF"/>
    <property type="match status" value="5"/>
</dbReference>
<comment type="caution">
    <text evidence="6">The sequence shown here is derived from an EMBL/GenBank/DDBJ whole genome shotgun (WGS) entry which is preliminary data.</text>
</comment>
<evidence type="ECO:0000256" key="1">
    <source>
        <dbReference type="ARBA" id="ARBA00022536"/>
    </source>
</evidence>
<dbReference type="SUPFAM" id="SSF57184">
    <property type="entry name" value="Growth factor receptor domain"/>
    <property type="match status" value="3"/>
</dbReference>
<organism evidence="6 7">
    <name type="scientific">Marasmius oreades</name>
    <name type="common">fairy-ring Marasmius</name>
    <dbReference type="NCBI Taxonomy" id="181124"/>
    <lineage>
        <taxon>Eukaryota</taxon>
        <taxon>Fungi</taxon>
        <taxon>Dikarya</taxon>
        <taxon>Basidiomycota</taxon>
        <taxon>Agaricomycotina</taxon>
        <taxon>Agaricomycetes</taxon>
        <taxon>Agaricomycetidae</taxon>
        <taxon>Agaricales</taxon>
        <taxon>Marasmiineae</taxon>
        <taxon>Marasmiaceae</taxon>
        <taxon>Marasmius</taxon>
    </lineage>
</organism>
<feature type="transmembrane region" description="Helical" evidence="3">
    <location>
        <begin position="654"/>
        <end position="675"/>
    </location>
</feature>
<dbReference type="PANTHER" id="PTHR15332:SF175">
    <property type="entry name" value="PROPROTEIN CONVERTASE SUBTILISIN_KEXIN TYPE 5-LIKE"/>
    <property type="match status" value="1"/>
</dbReference>
<keyword evidence="1 2" id="KW-0245">EGF-like domain</keyword>
<dbReference type="PANTHER" id="PTHR15332">
    <property type="entry name" value="PROPROTEIN CONVERTASE SUBTILISIN_KEXIN TYPE 5-LIKE"/>
    <property type="match status" value="1"/>
</dbReference>
<dbReference type="PROSITE" id="PS01248">
    <property type="entry name" value="EGF_LAM_1"/>
    <property type="match status" value="1"/>
</dbReference>